<evidence type="ECO:0000313" key="2">
    <source>
        <dbReference type="Proteomes" id="UP000297595"/>
    </source>
</evidence>
<name>A0A8H2DYR5_ORBOL</name>
<reference evidence="1 2" key="1">
    <citation type="submission" date="2019-03" db="EMBL/GenBank/DDBJ databases">
        <title>Nematode-trapping fungi genome.</title>
        <authorList>
            <person name="Vidal-Diez De Ulzurrun G."/>
        </authorList>
    </citation>
    <scope>NUCLEOTIDE SEQUENCE [LARGE SCALE GENOMIC DNA]</scope>
    <source>
        <strain evidence="1 2">TWF154</strain>
    </source>
</reference>
<dbReference type="Proteomes" id="UP000297595">
    <property type="component" value="Unassembled WGS sequence"/>
</dbReference>
<evidence type="ECO:0000313" key="1">
    <source>
        <dbReference type="EMBL" id="TGJ68696.1"/>
    </source>
</evidence>
<dbReference type="AlphaFoldDB" id="A0A8H2DYR5"/>
<accession>A0A8H2DYR5</accession>
<gene>
    <name evidence="1" type="ORF">EYR41_004787</name>
</gene>
<comment type="caution">
    <text evidence="1">The sequence shown here is derived from an EMBL/GenBank/DDBJ whole genome shotgun (WGS) entry which is preliminary data.</text>
</comment>
<proteinExistence type="predicted"/>
<organism evidence="1 2">
    <name type="scientific">Orbilia oligospora</name>
    <name type="common">Nematode-trapping fungus</name>
    <name type="synonym">Arthrobotrys oligospora</name>
    <dbReference type="NCBI Taxonomy" id="2813651"/>
    <lineage>
        <taxon>Eukaryota</taxon>
        <taxon>Fungi</taxon>
        <taxon>Dikarya</taxon>
        <taxon>Ascomycota</taxon>
        <taxon>Pezizomycotina</taxon>
        <taxon>Orbiliomycetes</taxon>
        <taxon>Orbiliales</taxon>
        <taxon>Orbiliaceae</taxon>
        <taxon>Orbilia</taxon>
    </lineage>
</organism>
<protein>
    <submittedName>
        <fullName evidence="1">Uncharacterized protein</fullName>
    </submittedName>
</protein>
<sequence>MPQHRREYVADLYSYVPLRRYCSVRVFGPGQYMQQYTLLYQYGFHVQRIPTSTLLSCSKSRGYGFRNFLSPAANPGGIDRHTSSLCNNMGVTTHFQEVKDFGMGSPRIT</sequence>
<dbReference type="EMBL" id="SOZJ01000003">
    <property type="protein sequence ID" value="TGJ68696.1"/>
    <property type="molecule type" value="Genomic_DNA"/>
</dbReference>